<dbReference type="PANTHER" id="PTHR10380">
    <property type="entry name" value="CUTICLE PROTEIN"/>
    <property type="match status" value="1"/>
</dbReference>
<evidence type="ECO:0000256" key="2">
    <source>
        <dbReference type="ARBA" id="ARBA00022729"/>
    </source>
</evidence>
<feature type="signal peptide" evidence="5">
    <location>
        <begin position="1"/>
        <end position="16"/>
    </location>
</feature>
<protein>
    <submittedName>
        <fullName evidence="7">Larval cuticle protein LCP-17-like</fullName>
    </submittedName>
</protein>
<proteinExistence type="predicted"/>
<dbReference type="InterPro" id="IPR031311">
    <property type="entry name" value="CHIT_BIND_RR_consensus"/>
</dbReference>
<dbReference type="Proteomes" id="UP001652740">
    <property type="component" value="Unplaced"/>
</dbReference>
<dbReference type="RefSeq" id="XP_052757641.1">
    <property type="nucleotide sequence ID" value="XM_052901681.1"/>
</dbReference>
<dbReference type="PRINTS" id="PR00947">
    <property type="entry name" value="CUTICLE"/>
</dbReference>
<sequence>MKFLIILAVALVSAHADVSHVVRSGSSSGDDSSATVLKSGYDVSPEGSFQYEYETSNGISGQADGVVKNGNSDNPALEIRGGVRYTAPDGTPIDLTYVANEEGYQPQGSHIPVPPPIPEAIQRSLDYIAAHPPPVDRRLV</sequence>
<organism evidence="6 7">
    <name type="scientific">Galleria mellonella</name>
    <name type="common">Greater wax moth</name>
    <dbReference type="NCBI Taxonomy" id="7137"/>
    <lineage>
        <taxon>Eukaryota</taxon>
        <taxon>Metazoa</taxon>
        <taxon>Ecdysozoa</taxon>
        <taxon>Arthropoda</taxon>
        <taxon>Hexapoda</taxon>
        <taxon>Insecta</taxon>
        <taxon>Pterygota</taxon>
        <taxon>Neoptera</taxon>
        <taxon>Endopterygota</taxon>
        <taxon>Lepidoptera</taxon>
        <taxon>Glossata</taxon>
        <taxon>Ditrysia</taxon>
        <taxon>Pyraloidea</taxon>
        <taxon>Pyralidae</taxon>
        <taxon>Galleriinae</taxon>
        <taxon>Galleria</taxon>
    </lineage>
</organism>
<feature type="chain" id="PRO_5045864952" evidence="5">
    <location>
        <begin position="17"/>
        <end position="140"/>
    </location>
</feature>
<evidence type="ECO:0000256" key="1">
    <source>
        <dbReference type="ARBA" id="ARBA00022460"/>
    </source>
</evidence>
<evidence type="ECO:0000313" key="7">
    <source>
        <dbReference type="RefSeq" id="XP_052757641.1"/>
    </source>
</evidence>
<gene>
    <name evidence="7" type="primary">LOC113519567</name>
</gene>
<feature type="region of interest" description="Disordered" evidence="4">
    <location>
        <begin position="60"/>
        <end position="83"/>
    </location>
</feature>
<name>A0ABM3N243_GALME</name>
<dbReference type="InterPro" id="IPR000618">
    <property type="entry name" value="Insect_cuticle"/>
</dbReference>
<keyword evidence="2 5" id="KW-0732">Signal</keyword>
<dbReference type="PROSITE" id="PS00233">
    <property type="entry name" value="CHIT_BIND_RR_1"/>
    <property type="match status" value="1"/>
</dbReference>
<evidence type="ECO:0000256" key="5">
    <source>
        <dbReference type="SAM" id="SignalP"/>
    </source>
</evidence>
<dbReference type="GeneID" id="113519567"/>
<accession>A0ABM3N243</accession>
<keyword evidence="1 3" id="KW-0193">Cuticle</keyword>
<evidence type="ECO:0000256" key="3">
    <source>
        <dbReference type="PROSITE-ProRule" id="PRU00497"/>
    </source>
</evidence>
<keyword evidence="6" id="KW-1185">Reference proteome</keyword>
<evidence type="ECO:0000313" key="6">
    <source>
        <dbReference type="Proteomes" id="UP001652740"/>
    </source>
</evidence>
<dbReference type="Pfam" id="PF00379">
    <property type="entry name" value="Chitin_bind_4"/>
    <property type="match status" value="1"/>
</dbReference>
<reference evidence="7" key="1">
    <citation type="submission" date="2025-08" db="UniProtKB">
        <authorList>
            <consortium name="RefSeq"/>
        </authorList>
    </citation>
    <scope>IDENTIFICATION</scope>
    <source>
        <tissue evidence="7">Whole larvae</tissue>
    </source>
</reference>
<dbReference type="PROSITE" id="PS51155">
    <property type="entry name" value="CHIT_BIND_RR_2"/>
    <property type="match status" value="1"/>
</dbReference>
<dbReference type="InterPro" id="IPR050468">
    <property type="entry name" value="Cuticle_Struct_Prot"/>
</dbReference>
<evidence type="ECO:0000256" key="4">
    <source>
        <dbReference type="SAM" id="MobiDB-lite"/>
    </source>
</evidence>
<dbReference type="PANTHER" id="PTHR10380:SF238">
    <property type="entry name" value="CUTICULAR PROTEIN 65EA-RELATED"/>
    <property type="match status" value="1"/>
</dbReference>